<dbReference type="InterPro" id="IPR013320">
    <property type="entry name" value="ConA-like_dom_sf"/>
</dbReference>
<evidence type="ECO:0008006" key="3">
    <source>
        <dbReference type="Google" id="ProtNLM"/>
    </source>
</evidence>
<name>M5R8B3_9BACT</name>
<accession>M5R8B3</accession>
<dbReference type="Gene3D" id="2.60.120.200">
    <property type="match status" value="1"/>
</dbReference>
<organism evidence="1 2">
    <name type="scientific">Rhodopirellula maiorica SM1</name>
    <dbReference type="NCBI Taxonomy" id="1265738"/>
    <lineage>
        <taxon>Bacteria</taxon>
        <taxon>Pseudomonadati</taxon>
        <taxon>Planctomycetota</taxon>
        <taxon>Planctomycetia</taxon>
        <taxon>Pirellulales</taxon>
        <taxon>Pirellulaceae</taxon>
        <taxon>Novipirellula</taxon>
    </lineage>
</organism>
<dbReference type="Pfam" id="PF13385">
    <property type="entry name" value="Laminin_G_3"/>
    <property type="match status" value="1"/>
</dbReference>
<dbReference type="Proteomes" id="UP000011991">
    <property type="component" value="Unassembled WGS sequence"/>
</dbReference>
<evidence type="ECO:0000313" key="1">
    <source>
        <dbReference type="EMBL" id="EMI15718.1"/>
    </source>
</evidence>
<keyword evidence="2" id="KW-1185">Reference proteome</keyword>
<proteinExistence type="predicted"/>
<dbReference type="PATRIC" id="fig|1265738.3.peg.7342"/>
<gene>
    <name evidence="1" type="ORF">RMSM_07361</name>
</gene>
<evidence type="ECO:0000313" key="2">
    <source>
        <dbReference type="Proteomes" id="UP000011991"/>
    </source>
</evidence>
<sequence>MDGLDRIRNSLLLTDGFDKNGIHWQIRQDGSLTLGMRYANQHAHNYPTRPIFNLFRLGQWVHLATVYDTDRTRVTHYVNGDPVKRQRLTRFADGMLKIGAATIGNWSGRGAADVRNFNGCMDELIVFGAALDDQEVRQIYEVGRP</sequence>
<dbReference type="SUPFAM" id="SSF49899">
    <property type="entry name" value="Concanavalin A-like lectins/glucanases"/>
    <property type="match status" value="1"/>
</dbReference>
<dbReference type="AlphaFoldDB" id="M5R8B3"/>
<reference evidence="1 2" key="1">
    <citation type="journal article" date="2013" name="Mar. Genomics">
        <title>Expression of sulfatases in Rhodopirellula baltica and the diversity of sulfatases in the genus Rhodopirellula.</title>
        <authorList>
            <person name="Wegner C.E."/>
            <person name="Richter-Heitmann T."/>
            <person name="Klindworth A."/>
            <person name="Klockow C."/>
            <person name="Richter M."/>
            <person name="Achstetter T."/>
            <person name="Glockner F.O."/>
            <person name="Harder J."/>
        </authorList>
    </citation>
    <scope>NUCLEOTIDE SEQUENCE [LARGE SCALE GENOMIC DNA]</scope>
    <source>
        <strain evidence="1 2">SM1</strain>
    </source>
</reference>
<protein>
    <recommendedName>
        <fullName evidence="3">LamG-like jellyroll fold domain-containing protein</fullName>
    </recommendedName>
</protein>
<dbReference type="EMBL" id="ANOG01001047">
    <property type="protein sequence ID" value="EMI15718.1"/>
    <property type="molecule type" value="Genomic_DNA"/>
</dbReference>
<comment type="caution">
    <text evidence="1">The sequence shown here is derived from an EMBL/GenBank/DDBJ whole genome shotgun (WGS) entry which is preliminary data.</text>
</comment>